<dbReference type="Proteomes" id="UP000265520">
    <property type="component" value="Unassembled WGS sequence"/>
</dbReference>
<reference evidence="2 3" key="1">
    <citation type="journal article" date="2018" name="Front. Plant Sci.">
        <title>Red Clover (Trifolium pratense) and Zigzag Clover (T. medium) - A Picture of Genomic Similarities and Differences.</title>
        <authorList>
            <person name="Dluhosova J."/>
            <person name="Istvanek J."/>
            <person name="Nedelnik J."/>
            <person name="Repkova J."/>
        </authorList>
    </citation>
    <scope>NUCLEOTIDE SEQUENCE [LARGE SCALE GENOMIC DNA]</scope>
    <source>
        <strain evidence="3">cv. 10/8</strain>
        <tissue evidence="2">Leaf</tissue>
    </source>
</reference>
<evidence type="ECO:0000313" key="3">
    <source>
        <dbReference type="Proteomes" id="UP000265520"/>
    </source>
</evidence>
<dbReference type="PANTHER" id="PTHR19134:SF449">
    <property type="entry name" value="TYROSINE-PROTEIN PHOSPHATASE 1"/>
    <property type="match status" value="1"/>
</dbReference>
<accession>A0A392STS1</accession>
<dbReference type="GO" id="GO:0004725">
    <property type="term" value="F:protein tyrosine phosphatase activity"/>
    <property type="evidence" value="ECO:0007669"/>
    <property type="project" value="InterPro"/>
</dbReference>
<dbReference type="Gene3D" id="3.90.190.10">
    <property type="entry name" value="Protein tyrosine phosphatase superfamily"/>
    <property type="match status" value="1"/>
</dbReference>
<protein>
    <submittedName>
        <fullName evidence="2">Tyrosine phosphatase 1</fullName>
    </submittedName>
</protein>
<comment type="caution">
    <text evidence="2">The sequence shown here is derived from an EMBL/GenBank/DDBJ whole genome shotgun (WGS) entry which is preliminary data.</text>
</comment>
<feature type="non-terminal residue" evidence="2">
    <location>
        <position position="34"/>
    </location>
</feature>
<proteinExistence type="predicted"/>
<name>A0A392STS1_9FABA</name>
<dbReference type="InterPro" id="IPR000242">
    <property type="entry name" value="PTP_cat"/>
</dbReference>
<evidence type="ECO:0000259" key="1">
    <source>
        <dbReference type="PROSITE" id="PS50055"/>
    </source>
</evidence>
<organism evidence="2 3">
    <name type="scientific">Trifolium medium</name>
    <dbReference type="NCBI Taxonomy" id="97028"/>
    <lineage>
        <taxon>Eukaryota</taxon>
        <taxon>Viridiplantae</taxon>
        <taxon>Streptophyta</taxon>
        <taxon>Embryophyta</taxon>
        <taxon>Tracheophyta</taxon>
        <taxon>Spermatophyta</taxon>
        <taxon>Magnoliopsida</taxon>
        <taxon>eudicotyledons</taxon>
        <taxon>Gunneridae</taxon>
        <taxon>Pentapetalae</taxon>
        <taxon>rosids</taxon>
        <taxon>fabids</taxon>
        <taxon>Fabales</taxon>
        <taxon>Fabaceae</taxon>
        <taxon>Papilionoideae</taxon>
        <taxon>50 kb inversion clade</taxon>
        <taxon>NPAAA clade</taxon>
        <taxon>Hologalegina</taxon>
        <taxon>IRL clade</taxon>
        <taxon>Trifolieae</taxon>
        <taxon>Trifolium</taxon>
    </lineage>
</organism>
<dbReference type="InterPro" id="IPR029021">
    <property type="entry name" value="Prot-tyrosine_phosphatase-like"/>
</dbReference>
<feature type="domain" description="Tyrosine-protein phosphatase" evidence="1">
    <location>
        <begin position="1"/>
        <end position="34"/>
    </location>
</feature>
<dbReference type="PANTHER" id="PTHR19134">
    <property type="entry name" value="RECEPTOR-TYPE TYROSINE-PROTEIN PHOSPHATASE"/>
    <property type="match status" value="1"/>
</dbReference>
<evidence type="ECO:0000313" key="2">
    <source>
        <dbReference type="EMBL" id="MCI51614.1"/>
    </source>
</evidence>
<dbReference type="Pfam" id="PF00102">
    <property type="entry name" value="Y_phosphatase"/>
    <property type="match status" value="1"/>
</dbReference>
<dbReference type="AlphaFoldDB" id="A0A392STS1"/>
<dbReference type="InterPro" id="IPR050348">
    <property type="entry name" value="Protein-Tyr_Phosphatase"/>
</dbReference>
<keyword evidence="3" id="KW-1185">Reference proteome</keyword>
<dbReference type="PROSITE" id="PS50055">
    <property type="entry name" value="TYR_PHOSPHATASE_PTP"/>
    <property type="match status" value="1"/>
</dbReference>
<dbReference type="EMBL" id="LXQA010434589">
    <property type="protein sequence ID" value="MCI51614.1"/>
    <property type="molecule type" value="Genomic_DNA"/>
</dbReference>
<sequence>MSEFIATQGPLPHTYEDFWEMIIQYHCPAIVMLT</sequence>
<dbReference type="SUPFAM" id="SSF52799">
    <property type="entry name" value="(Phosphotyrosine protein) phosphatases II"/>
    <property type="match status" value="1"/>
</dbReference>